<dbReference type="STRING" id="6211.A0A068Y1D3"/>
<keyword evidence="9" id="KW-1185">Reference proteome</keyword>
<protein>
    <recommendedName>
        <fullName evidence="6">Amino acid transporter</fullName>
    </recommendedName>
</protein>
<dbReference type="InterPro" id="IPR001991">
    <property type="entry name" value="Na-dicarboxylate_symporter"/>
</dbReference>
<gene>
    <name evidence="8" type="ORF">EmuJ_001182500</name>
</gene>
<dbReference type="PANTHER" id="PTHR11958:SF63">
    <property type="entry name" value="AMINO ACID TRANSPORTER"/>
    <property type="match status" value="1"/>
</dbReference>
<evidence type="ECO:0000256" key="5">
    <source>
        <dbReference type="ARBA" id="ARBA00023136"/>
    </source>
</evidence>
<sequence>MSYTRSSMRTESGSISSSPPPFTSGPISKLEVEEEKSVEDGNVGLRDRNACVKFLANNWFMLATIGGVCLGFGLGFIVRTTQPGTTAITWIAMPSDIYLRLLQLTILPLISSNILVAFATLDFKKDGKVGIIGILYIFALNLICAVIGAVCALLIQPGSRVLVGNTNESAPLSTASGLTASDVFRDLFYNLFPDNIFGITIFHFQTEVDTSTNKTVANSFKSGTNMVGVLFCSIIFGAAAKVSGEVARTFIDFFKALSAIVTKIMSVFLLVTPVAVCFMIASSVVGRRNIESDFVQLGLFVVTVLTALAIHFIMIILVFFISSRKNPLRLLKCSGPAYILAFATTSPALALPEAYMGLDKYGVRQSVSRLLCPLAATLKGDGPAAFIAASVIFVAQNSRIELNIGQIFTILILTFTSSLATPNIPSASIVLIVTILSSIGVPTEGAGLLFAMEWLMDRCRSGSGALSILFLTATAETIYDKIKKRKNAGETEFFTEPDENSTSPV</sequence>
<feature type="transmembrane region" description="Helical" evidence="6">
    <location>
        <begin position="226"/>
        <end position="243"/>
    </location>
</feature>
<dbReference type="Pfam" id="PF00375">
    <property type="entry name" value="SDF"/>
    <property type="match status" value="1"/>
</dbReference>
<dbReference type="PRINTS" id="PR00173">
    <property type="entry name" value="EDTRNSPORT"/>
</dbReference>
<reference evidence="8" key="2">
    <citation type="submission" date="2015-11" db="EMBL/GenBank/DDBJ databases">
        <authorList>
            <person name="Zhang Y."/>
            <person name="Guo Z."/>
        </authorList>
    </citation>
    <scope>NUCLEOTIDE SEQUENCE</scope>
</reference>
<reference evidence="8" key="1">
    <citation type="journal article" date="2013" name="Nature">
        <title>The genomes of four tapeworm species reveal adaptations to parasitism.</title>
        <authorList>
            <person name="Tsai I.J."/>
            <person name="Zarowiecki M."/>
            <person name="Holroyd N."/>
            <person name="Garciarrubio A."/>
            <person name="Sanchez-Flores A."/>
            <person name="Brooks K.L."/>
            <person name="Tracey A."/>
            <person name="Bobes R.J."/>
            <person name="Fragoso G."/>
            <person name="Sciutto E."/>
            <person name="Aslett M."/>
            <person name="Beasley H."/>
            <person name="Bennett H.M."/>
            <person name="Cai J."/>
            <person name="Camicia F."/>
            <person name="Clark R."/>
            <person name="Cucher M."/>
            <person name="De Silva N."/>
            <person name="Day T.A."/>
            <person name="Deplazes P."/>
            <person name="Estrada K."/>
            <person name="Fernandez C."/>
            <person name="Holland P.W."/>
            <person name="Hou J."/>
            <person name="Hu S."/>
            <person name="Huckvale T."/>
            <person name="Hung S.S."/>
            <person name="Kamenetzky L."/>
            <person name="Keane J.A."/>
            <person name="Kiss F."/>
            <person name="Koziol U."/>
            <person name="Lambert O."/>
            <person name="Liu K."/>
            <person name="Luo X."/>
            <person name="Luo Y."/>
            <person name="Macchiaroli N."/>
            <person name="Nichol S."/>
            <person name="Paps J."/>
            <person name="Parkinson J."/>
            <person name="Pouchkina-Stantcheva N."/>
            <person name="Riddiford N."/>
            <person name="Rosenzvit M."/>
            <person name="Salinas G."/>
            <person name="Wasmuth J.D."/>
            <person name="Zamanian M."/>
            <person name="Zheng Y."/>
            <person name="Cai X."/>
            <person name="Soberon X."/>
            <person name="Olson P.D."/>
            <person name="Laclette J.P."/>
            <person name="Brehm K."/>
            <person name="Berriman M."/>
            <person name="Garciarrubio A."/>
            <person name="Bobes R.J."/>
            <person name="Fragoso G."/>
            <person name="Sanchez-Flores A."/>
            <person name="Estrada K."/>
            <person name="Cevallos M.A."/>
            <person name="Morett E."/>
            <person name="Gonzalez V."/>
            <person name="Portillo T."/>
            <person name="Ochoa-Leyva A."/>
            <person name="Jose M.V."/>
            <person name="Sciutto E."/>
            <person name="Landa A."/>
            <person name="Jimenez L."/>
            <person name="Valdes V."/>
            <person name="Carrero J.C."/>
            <person name="Larralde C."/>
            <person name="Morales-Montor J."/>
            <person name="Limon-Lason J."/>
            <person name="Soberon X."/>
            <person name="Laclette J.P."/>
        </authorList>
    </citation>
    <scope>NUCLEOTIDE SEQUENCE [LARGE SCALE GENOMIC DNA]</scope>
</reference>
<feature type="transmembrane region" description="Helical" evidence="6">
    <location>
        <begin position="264"/>
        <end position="285"/>
    </location>
</feature>
<dbReference type="GO" id="GO:0015175">
    <property type="term" value="F:neutral L-amino acid transmembrane transporter activity"/>
    <property type="evidence" value="ECO:0007669"/>
    <property type="project" value="TreeGrafter"/>
</dbReference>
<dbReference type="EMBL" id="LN902841">
    <property type="protein sequence ID" value="CDS35869.1"/>
    <property type="molecule type" value="Genomic_DNA"/>
</dbReference>
<comment type="subcellular location">
    <subcellularLocation>
        <location evidence="1 6">Membrane</location>
        <topology evidence="1 6">Multi-pass membrane protein</topology>
    </subcellularLocation>
</comment>
<feature type="transmembrane region" description="Helical" evidence="6">
    <location>
        <begin position="427"/>
        <end position="451"/>
    </location>
</feature>
<feature type="transmembrane region" description="Helical" evidence="6">
    <location>
        <begin position="133"/>
        <end position="155"/>
    </location>
</feature>
<feature type="region of interest" description="Disordered" evidence="7">
    <location>
        <begin position="1"/>
        <end position="26"/>
    </location>
</feature>
<dbReference type="Proteomes" id="UP000017246">
    <property type="component" value="Unassembled WGS sequence"/>
</dbReference>
<feature type="transmembrane region" description="Helical" evidence="6">
    <location>
        <begin position="297"/>
        <end position="321"/>
    </location>
</feature>
<keyword evidence="4 6" id="KW-1133">Transmembrane helix</keyword>
<accession>A0A068Y1D3</accession>
<evidence type="ECO:0000256" key="6">
    <source>
        <dbReference type="RuleBase" id="RU361216"/>
    </source>
</evidence>
<evidence type="ECO:0000256" key="7">
    <source>
        <dbReference type="SAM" id="MobiDB-lite"/>
    </source>
</evidence>
<feature type="transmembrane region" description="Helical" evidence="6">
    <location>
        <begin position="97"/>
        <end position="121"/>
    </location>
</feature>
<dbReference type="InterPro" id="IPR036458">
    <property type="entry name" value="Na:dicarbo_symporter_sf"/>
</dbReference>
<dbReference type="Gene3D" id="1.10.3860.10">
    <property type="entry name" value="Sodium:dicarboxylate symporter"/>
    <property type="match status" value="1"/>
</dbReference>
<dbReference type="InterPro" id="IPR050746">
    <property type="entry name" value="DAACS"/>
</dbReference>
<feature type="transmembrane region" description="Helical" evidence="6">
    <location>
        <begin position="402"/>
        <end position="421"/>
    </location>
</feature>
<feature type="compositionally biased region" description="Polar residues" evidence="7">
    <location>
        <begin position="1"/>
        <end position="17"/>
    </location>
</feature>
<name>A0A068Y1D3_ECHMU</name>
<dbReference type="PANTHER" id="PTHR11958">
    <property type="entry name" value="SODIUM/DICARBOXYLATE SYMPORTER-RELATED"/>
    <property type="match status" value="1"/>
</dbReference>
<evidence type="ECO:0000313" key="9">
    <source>
        <dbReference type="Proteomes" id="UP000017246"/>
    </source>
</evidence>
<keyword evidence="5 6" id="KW-0472">Membrane</keyword>
<evidence type="ECO:0000256" key="4">
    <source>
        <dbReference type="ARBA" id="ARBA00022989"/>
    </source>
</evidence>
<dbReference type="OrthoDB" id="5877963at2759"/>
<organism evidence="8 9">
    <name type="scientific">Echinococcus multilocularis</name>
    <name type="common">Fox tapeworm</name>
    <dbReference type="NCBI Taxonomy" id="6211"/>
    <lineage>
        <taxon>Eukaryota</taxon>
        <taxon>Metazoa</taxon>
        <taxon>Spiralia</taxon>
        <taxon>Lophotrochozoa</taxon>
        <taxon>Platyhelminthes</taxon>
        <taxon>Cestoda</taxon>
        <taxon>Eucestoda</taxon>
        <taxon>Cyclophyllidea</taxon>
        <taxon>Taeniidae</taxon>
        <taxon>Echinococcus</taxon>
    </lineage>
</organism>
<feature type="transmembrane region" description="Helical" evidence="6">
    <location>
        <begin position="55"/>
        <end position="77"/>
    </location>
</feature>
<dbReference type="GO" id="GO:0015501">
    <property type="term" value="F:glutamate:sodium symporter activity"/>
    <property type="evidence" value="ECO:0007669"/>
    <property type="project" value="TreeGrafter"/>
</dbReference>
<dbReference type="GO" id="GO:0005886">
    <property type="term" value="C:plasma membrane"/>
    <property type="evidence" value="ECO:0007669"/>
    <property type="project" value="TreeGrafter"/>
</dbReference>
<evidence type="ECO:0000256" key="1">
    <source>
        <dbReference type="ARBA" id="ARBA00004141"/>
    </source>
</evidence>
<dbReference type="AlphaFoldDB" id="A0A068Y1D3"/>
<evidence type="ECO:0000256" key="2">
    <source>
        <dbReference type="ARBA" id="ARBA00022448"/>
    </source>
</evidence>
<proteinExistence type="inferred from homology"/>
<dbReference type="OMA" id="LTQMVMV"/>
<dbReference type="eggNOG" id="KOG3787">
    <property type="taxonomic scope" value="Eukaryota"/>
</dbReference>
<comment type="similarity">
    <text evidence="6">Belongs to the dicarboxylate/amino acid:cation symporter (DAACS) (TC 2.A.23) family.</text>
</comment>
<dbReference type="SUPFAM" id="SSF118215">
    <property type="entry name" value="Proton glutamate symport protein"/>
    <property type="match status" value="1"/>
</dbReference>
<evidence type="ECO:0000313" key="8">
    <source>
        <dbReference type="EMBL" id="CDS35869.1"/>
    </source>
</evidence>
<keyword evidence="6" id="KW-0769">Symport</keyword>
<evidence type="ECO:0000256" key="3">
    <source>
        <dbReference type="ARBA" id="ARBA00022692"/>
    </source>
</evidence>
<keyword evidence="2 6" id="KW-0813">Transport</keyword>
<dbReference type="GO" id="GO:0005313">
    <property type="term" value="F:L-glutamate transmembrane transporter activity"/>
    <property type="evidence" value="ECO:0007669"/>
    <property type="project" value="TreeGrafter"/>
</dbReference>
<keyword evidence="3 6" id="KW-0812">Transmembrane</keyword>